<dbReference type="EMBL" id="FMYU01000016">
    <property type="protein sequence ID" value="SDD02396.1"/>
    <property type="molecule type" value="Genomic_DNA"/>
</dbReference>
<keyword evidence="2" id="KW-1185">Reference proteome</keyword>
<dbReference type="Proteomes" id="UP000199411">
    <property type="component" value="Unassembled WGS sequence"/>
</dbReference>
<protein>
    <submittedName>
        <fullName evidence="1">D-alanyl-D-alanine carboxypeptidase (Penicillin-binding protein 5/6)</fullName>
    </submittedName>
</protein>
<organism evidence="1 2">
    <name type="scientific">Desulfurella multipotens</name>
    <dbReference type="NCBI Taxonomy" id="79269"/>
    <lineage>
        <taxon>Bacteria</taxon>
        <taxon>Pseudomonadati</taxon>
        <taxon>Campylobacterota</taxon>
        <taxon>Desulfurellia</taxon>
        <taxon>Desulfurellales</taxon>
        <taxon>Desulfurellaceae</taxon>
        <taxon>Desulfurella</taxon>
    </lineage>
</organism>
<keyword evidence="1" id="KW-0378">Hydrolase</keyword>
<dbReference type="InterPro" id="IPR012338">
    <property type="entry name" value="Beta-lactam/transpept-like"/>
</dbReference>
<accession>A0A1G6RER6</accession>
<evidence type="ECO:0000313" key="1">
    <source>
        <dbReference type="EMBL" id="SDD02396.1"/>
    </source>
</evidence>
<gene>
    <name evidence="1" type="ORF">SAMN05660835_01775</name>
</gene>
<name>A0A1G6RER6_9BACT</name>
<keyword evidence="1" id="KW-0645">Protease</keyword>
<proteinExistence type="predicted"/>
<sequence>MQIREFRYLVSKPQATLPVAGTVYNVDCDLGKDGIIGIKTGSMPQSGGDFVFASNQYLKWKHILILGALLGEYGERPLMDALKSTIKIINQVKNNIHLSQLFKKDQKIGYVKFEWLKPIPLITGSSFYTITWPGINYNIKFEKNPIMLPIKKGSIIGYIDVYNKFFTKKIPVRIAGMVKKPTLIERLKSILRI</sequence>
<reference evidence="2" key="1">
    <citation type="submission" date="2016-10" db="EMBL/GenBank/DDBJ databases">
        <authorList>
            <person name="Varghese N."/>
            <person name="Submissions S."/>
        </authorList>
    </citation>
    <scope>NUCLEOTIDE SEQUENCE [LARGE SCALE GENOMIC DNA]</scope>
    <source>
        <strain evidence="2">DSM 8415</strain>
    </source>
</reference>
<evidence type="ECO:0000313" key="2">
    <source>
        <dbReference type="Proteomes" id="UP000199411"/>
    </source>
</evidence>
<keyword evidence="1" id="KW-0121">Carboxypeptidase</keyword>
<dbReference type="RefSeq" id="WP_092129722.1">
    <property type="nucleotide sequence ID" value="NZ_FMYU01000016.1"/>
</dbReference>
<dbReference type="AlphaFoldDB" id="A0A1G6RER6"/>
<dbReference type="GO" id="GO:0004180">
    <property type="term" value="F:carboxypeptidase activity"/>
    <property type="evidence" value="ECO:0007669"/>
    <property type="project" value="UniProtKB-KW"/>
</dbReference>
<dbReference type="OrthoDB" id="9815976at2"/>
<dbReference type="Gene3D" id="3.40.710.10">
    <property type="entry name" value="DD-peptidase/beta-lactamase superfamily"/>
    <property type="match status" value="1"/>
</dbReference>